<name>A0A0M8NY17_9EURO</name>
<feature type="signal peptide" evidence="1">
    <location>
        <begin position="1"/>
        <end position="19"/>
    </location>
</feature>
<keyword evidence="1" id="KW-0732">Signal</keyword>
<sequence>MKTAIALVGLVALTPSALALGKCHYGQRYCGSWLVSHDGYAESDLQNAHHGPNVEPYPPPNGGWKSSAYLCLRNNLLEFTEYCYEGCHETGGSGEDDYCELGN</sequence>
<evidence type="ECO:0000313" key="3">
    <source>
        <dbReference type="Proteomes" id="UP000037696"/>
    </source>
</evidence>
<dbReference type="EMBL" id="LHQQ01000444">
    <property type="protein sequence ID" value="KOS36500.1"/>
    <property type="molecule type" value="Genomic_DNA"/>
</dbReference>
<dbReference type="Proteomes" id="UP000037696">
    <property type="component" value="Unassembled WGS sequence"/>
</dbReference>
<accession>A0A0M8NY17</accession>
<gene>
    <name evidence="2" type="ORF">ACN38_g12752</name>
</gene>
<organism evidence="2 3">
    <name type="scientific">Penicillium nordicum</name>
    <dbReference type="NCBI Taxonomy" id="229535"/>
    <lineage>
        <taxon>Eukaryota</taxon>
        <taxon>Fungi</taxon>
        <taxon>Dikarya</taxon>
        <taxon>Ascomycota</taxon>
        <taxon>Pezizomycotina</taxon>
        <taxon>Eurotiomycetes</taxon>
        <taxon>Eurotiomycetidae</taxon>
        <taxon>Eurotiales</taxon>
        <taxon>Aspergillaceae</taxon>
        <taxon>Penicillium</taxon>
    </lineage>
</organism>
<comment type="caution">
    <text evidence="2">The sequence shown here is derived from an EMBL/GenBank/DDBJ whole genome shotgun (WGS) entry which is preliminary data.</text>
</comment>
<evidence type="ECO:0000313" key="2">
    <source>
        <dbReference type="EMBL" id="KOS36500.1"/>
    </source>
</evidence>
<reference evidence="2 3" key="1">
    <citation type="submission" date="2015-08" db="EMBL/GenBank/DDBJ databases">
        <title>Genome sequencing of Penicillium nordicum.</title>
        <authorList>
            <person name="Nguyen H.D."/>
            <person name="Seifert K.A."/>
        </authorList>
    </citation>
    <scope>NUCLEOTIDE SEQUENCE [LARGE SCALE GENOMIC DNA]</scope>
    <source>
        <strain evidence="2 3">DAOMC 185683</strain>
    </source>
</reference>
<dbReference type="OrthoDB" id="4518800at2759"/>
<proteinExistence type="predicted"/>
<feature type="chain" id="PRO_5005819362" evidence="1">
    <location>
        <begin position="20"/>
        <end position="103"/>
    </location>
</feature>
<protein>
    <submittedName>
        <fullName evidence="2">Uncharacterized protein</fullName>
    </submittedName>
</protein>
<dbReference type="AlphaFoldDB" id="A0A0M8NY17"/>
<evidence type="ECO:0000256" key="1">
    <source>
        <dbReference type="SAM" id="SignalP"/>
    </source>
</evidence>
<keyword evidence="3" id="KW-1185">Reference proteome</keyword>